<dbReference type="RefSeq" id="WP_386194263.1">
    <property type="nucleotide sequence ID" value="NZ_JBHSBC010000034.1"/>
</dbReference>
<protein>
    <submittedName>
        <fullName evidence="3">MAB_1171c family putative transporter</fullName>
    </submittedName>
</protein>
<feature type="transmembrane region" description="Helical" evidence="1">
    <location>
        <begin position="6"/>
        <end position="22"/>
    </location>
</feature>
<dbReference type="NCBIfam" id="NF042915">
    <property type="entry name" value="MAB_1171c_fam"/>
    <property type="match status" value="1"/>
</dbReference>
<feature type="transmembrane region" description="Helical" evidence="1">
    <location>
        <begin position="105"/>
        <end position="122"/>
    </location>
</feature>
<dbReference type="EMBL" id="JBHSBC010000034">
    <property type="protein sequence ID" value="MFC3984444.1"/>
    <property type="molecule type" value="Genomic_DNA"/>
</dbReference>
<name>A0ABV8F865_9ACTN</name>
<proteinExistence type="predicted"/>
<feature type="transmembrane region" description="Helical" evidence="1">
    <location>
        <begin position="221"/>
        <end position="246"/>
    </location>
</feature>
<accession>A0ABV8F865</accession>
<dbReference type="Pfam" id="PF20182">
    <property type="entry name" value="DUF6545"/>
    <property type="match status" value="1"/>
</dbReference>
<evidence type="ECO:0000313" key="3">
    <source>
        <dbReference type="EMBL" id="MFC3984444.1"/>
    </source>
</evidence>
<keyword evidence="1" id="KW-0812">Transmembrane</keyword>
<evidence type="ECO:0000259" key="2">
    <source>
        <dbReference type="Pfam" id="PF20182"/>
    </source>
</evidence>
<feature type="domain" description="DUF6545" evidence="2">
    <location>
        <begin position="252"/>
        <end position="385"/>
    </location>
</feature>
<dbReference type="InterPro" id="IPR046675">
    <property type="entry name" value="DUF6545"/>
</dbReference>
<dbReference type="Proteomes" id="UP001595698">
    <property type="component" value="Unassembled WGS sequence"/>
</dbReference>
<gene>
    <name evidence="3" type="ORF">ACFOYY_30205</name>
</gene>
<comment type="caution">
    <text evidence="3">The sequence shown here is derived from an EMBL/GenBank/DDBJ whole genome shotgun (WGS) entry which is preliminary data.</text>
</comment>
<keyword evidence="1" id="KW-1133">Transmembrane helix</keyword>
<dbReference type="InterPro" id="IPR050039">
    <property type="entry name" value="MAB_1171c-like"/>
</dbReference>
<evidence type="ECO:0000313" key="4">
    <source>
        <dbReference type="Proteomes" id="UP001595698"/>
    </source>
</evidence>
<keyword evidence="1" id="KW-0472">Membrane</keyword>
<evidence type="ECO:0000256" key="1">
    <source>
        <dbReference type="SAM" id="Phobius"/>
    </source>
</evidence>
<feature type="transmembrane region" description="Helical" evidence="1">
    <location>
        <begin position="34"/>
        <end position="52"/>
    </location>
</feature>
<keyword evidence="4" id="KW-1185">Reference proteome</keyword>
<reference evidence="4" key="1">
    <citation type="journal article" date="2019" name="Int. J. Syst. Evol. Microbiol.">
        <title>The Global Catalogue of Microorganisms (GCM) 10K type strain sequencing project: providing services to taxonomists for standard genome sequencing and annotation.</title>
        <authorList>
            <consortium name="The Broad Institute Genomics Platform"/>
            <consortium name="The Broad Institute Genome Sequencing Center for Infectious Disease"/>
            <person name="Wu L."/>
            <person name="Ma J."/>
        </authorList>
    </citation>
    <scope>NUCLEOTIDE SEQUENCE [LARGE SCALE GENOMIC DNA]</scope>
    <source>
        <strain evidence="4">TBRC 7912</strain>
    </source>
</reference>
<feature type="transmembrane region" description="Helical" evidence="1">
    <location>
        <begin position="72"/>
        <end position="93"/>
    </location>
</feature>
<feature type="transmembrane region" description="Helical" evidence="1">
    <location>
        <begin position="142"/>
        <end position="160"/>
    </location>
</feature>
<feature type="transmembrane region" description="Helical" evidence="1">
    <location>
        <begin position="181"/>
        <end position="201"/>
    </location>
</feature>
<sequence>MAVSISFVLSVITLVVFAILTIKVIQVRRAPEDLPLRAVTAGVGCLFLSVFVNLPGVRTALDGVRLGAPKLFVNLITLLGTYFVLAFFFYSIYGQNAIRRMRRERVLLLLTCGVLVTTWFIASPTVREAPADLRNGYDLQARIFLITALAYMTYTLTRSLELVRKYTRAAAGRHVRLGMRIFHASLHLLIAGAFLKIAVLLLQGLGTTVDSPLLQIPNTGYLLLVGIGIAGFALGLGYPLAAGMILEIPVRARHRGLYRQLEPLWLVLHEEFPDLSLTASKTSRWREVLRWQSVHRSYYRRVIEIRDGLVLLAPYYDHEVARQAQTAGAGKGLSGSELESFVQANLIVHALKAKASGSQSRHADLISLNGGHNLDSDSEWLAGLSGWVQRLTRESTS</sequence>
<organism evidence="3 4">
    <name type="scientific">Streptosporangium jomthongense</name>
    <dbReference type="NCBI Taxonomy" id="1193683"/>
    <lineage>
        <taxon>Bacteria</taxon>
        <taxon>Bacillati</taxon>
        <taxon>Actinomycetota</taxon>
        <taxon>Actinomycetes</taxon>
        <taxon>Streptosporangiales</taxon>
        <taxon>Streptosporangiaceae</taxon>
        <taxon>Streptosporangium</taxon>
    </lineage>
</organism>